<dbReference type="Gene3D" id="2.130.10.10">
    <property type="entry name" value="YVTN repeat-like/Quinoprotein amine dehydrogenase"/>
    <property type="match status" value="2"/>
</dbReference>
<name>A0A840TL82_9BACT</name>
<dbReference type="EMBL" id="JACHGF010000004">
    <property type="protein sequence ID" value="MBB5284956.1"/>
    <property type="molecule type" value="Genomic_DNA"/>
</dbReference>
<evidence type="ECO:0000256" key="1">
    <source>
        <dbReference type="SAM" id="SignalP"/>
    </source>
</evidence>
<feature type="signal peptide" evidence="1">
    <location>
        <begin position="1"/>
        <end position="21"/>
    </location>
</feature>
<dbReference type="AlphaFoldDB" id="A0A840TL82"/>
<organism evidence="2 3">
    <name type="scientific">Rhabdobacter roseus</name>
    <dbReference type="NCBI Taxonomy" id="1655419"/>
    <lineage>
        <taxon>Bacteria</taxon>
        <taxon>Pseudomonadati</taxon>
        <taxon>Bacteroidota</taxon>
        <taxon>Cytophagia</taxon>
        <taxon>Cytophagales</taxon>
        <taxon>Cytophagaceae</taxon>
        <taxon>Rhabdobacter</taxon>
    </lineage>
</organism>
<keyword evidence="3" id="KW-1185">Reference proteome</keyword>
<sequence>MPSLTLRLLPIVLLFSAPLAAQWHLLDVKTTASFRTVHALSSTTCWIGGTKGTIVHTTDGGQSWNVMQVPGADSLDFRCVRAFDQRTALAMSAGLAEEGKARIYRTQDGGTSWQLVYQTTQKGVFLDGMDFWDAGRGIGFGDPIDGRFFILTTQDGGRTWQEVPLAQRPEALPGEAAFAASGTSLVVVGKKQVLIGTGGGKVARVLRSEDSGQSWQAVETPLAAGPTSGIFGLRFWDEKHGLAVGGDYRNYLDATPNVLLTQDGGATWQRGGDARPNGLKEAVGLYRVNKKEKRLHPAAVRQWLLVIGASGSGYSPNYGQTWVVLDQHPFHAVSVAGNVGYAVGGQGLVGKFEGFFTPPPKE</sequence>
<dbReference type="InterPro" id="IPR015943">
    <property type="entry name" value="WD40/YVTN_repeat-like_dom_sf"/>
</dbReference>
<gene>
    <name evidence="2" type="ORF">HNQ92_003104</name>
</gene>
<keyword evidence="1" id="KW-0732">Signal</keyword>
<dbReference type="PANTHER" id="PTHR47199">
    <property type="entry name" value="PHOTOSYSTEM II STABILITY/ASSEMBLY FACTOR HCF136, CHLOROPLASTIC"/>
    <property type="match status" value="1"/>
</dbReference>
<reference evidence="2 3" key="1">
    <citation type="submission" date="2020-08" db="EMBL/GenBank/DDBJ databases">
        <title>Genomic Encyclopedia of Type Strains, Phase IV (KMG-IV): sequencing the most valuable type-strain genomes for metagenomic binning, comparative biology and taxonomic classification.</title>
        <authorList>
            <person name="Goeker M."/>
        </authorList>
    </citation>
    <scope>NUCLEOTIDE SEQUENCE [LARGE SCALE GENOMIC DNA]</scope>
    <source>
        <strain evidence="2 3">DSM 105074</strain>
    </source>
</reference>
<accession>A0A840TL82</accession>
<dbReference type="PANTHER" id="PTHR47199:SF2">
    <property type="entry name" value="PHOTOSYSTEM II STABILITY_ASSEMBLY FACTOR HCF136, CHLOROPLASTIC"/>
    <property type="match status" value="1"/>
</dbReference>
<protein>
    <submittedName>
        <fullName evidence="2">Photosystem II stability/assembly factor-like uncharacterized protein</fullName>
    </submittedName>
</protein>
<dbReference type="Proteomes" id="UP000557307">
    <property type="component" value="Unassembled WGS sequence"/>
</dbReference>
<dbReference type="RefSeq" id="WP_184174897.1">
    <property type="nucleotide sequence ID" value="NZ_JACHGF010000004.1"/>
</dbReference>
<feature type="chain" id="PRO_5032966890" evidence="1">
    <location>
        <begin position="22"/>
        <end position="362"/>
    </location>
</feature>
<proteinExistence type="predicted"/>
<dbReference type="SUPFAM" id="SSF110296">
    <property type="entry name" value="Oligoxyloglucan reducing end-specific cellobiohydrolase"/>
    <property type="match status" value="1"/>
</dbReference>
<evidence type="ECO:0000313" key="3">
    <source>
        <dbReference type="Proteomes" id="UP000557307"/>
    </source>
</evidence>
<comment type="caution">
    <text evidence="2">The sequence shown here is derived from an EMBL/GenBank/DDBJ whole genome shotgun (WGS) entry which is preliminary data.</text>
</comment>
<evidence type="ECO:0000313" key="2">
    <source>
        <dbReference type="EMBL" id="MBB5284956.1"/>
    </source>
</evidence>